<keyword evidence="5" id="KW-1185">Reference proteome</keyword>
<evidence type="ECO:0000256" key="2">
    <source>
        <dbReference type="ARBA" id="ARBA00023098"/>
    </source>
</evidence>
<evidence type="ECO:0000256" key="3">
    <source>
        <dbReference type="ARBA" id="ARBA00023239"/>
    </source>
</evidence>
<evidence type="ECO:0000313" key="5">
    <source>
        <dbReference type="Proteomes" id="UP000013167"/>
    </source>
</evidence>
<dbReference type="InterPro" id="IPR001753">
    <property type="entry name" value="Enoyl-CoA_hydra/iso"/>
</dbReference>
<dbReference type="eggNOG" id="COG1024">
    <property type="taxonomic scope" value="Bacteria"/>
</dbReference>
<evidence type="ECO:0000256" key="1">
    <source>
        <dbReference type="ARBA" id="ARBA00005254"/>
    </source>
</evidence>
<dbReference type="Gene3D" id="3.90.226.10">
    <property type="entry name" value="2-enoyl-CoA Hydratase, Chain A, domain 1"/>
    <property type="match status" value="1"/>
</dbReference>
<protein>
    <submittedName>
        <fullName evidence="4">Putative enoyl-CoA hydratase echA6</fullName>
        <ecNumber evidence="4">4.2.1.17</ecNumber>
    </submittedName>
</protein>
<dbReference type="PANTHER" id="PTHR11941:SF169">
    <property type="entry name" value="(7AS)-7A-METHYL-1,5-DIOXO-2,3,5,6,7,7A-HEXAHYDRO-1H-INDENE-CARBOXYL-COA HYDROLASE"/>
    <property type="match status" value="1"/>
</dbReference>
<keyword evidence="3 4" id="KW-0456">Lyase</keyword>
<accession>N0E1N3</accession>
<dbReference type="GO" id="GO:0006635">
    <property type="term" value="P:fatty acid beta-oxidation"/>
    <property type="evidence" value="ECO:0007669"/>
    <property type="project" value="TreeGrafter"/>
</dbReference>
<dbReference type="EC" id="4.2.1.17" evidence="4"/>
<dbReference type="STRING" id="1193181.BN10_680003"/>
<dbReference type="PANTHER" id="PTHR11941">
    <property type="entry name" value="ENOYL-COA HYDRATASE-RELATED"/>
    <property type="match status" value="1"/>
</dbReference>
<comment type="caution">
    <text evidence="4">The sequence shown here is derived from an EMBL/GenBank/DDBJ whole genome shotgun (WGS) entry which is preliminary data.</text>
</comment>
<dbReference type="RefSeq" id="WP_010850620.1">
    <property type="nucleotide sequence ID" value="NZ_HF570956.1"/>
</dbReference>
<organism evidence="4 5">
    <name type="scientific">Phycicoccus elongatus Lp2</name>
    <dbReference type="NCBI Taxonomy" id="1193181"/>
    <lineage>
        <taxon>Bacteria</taxon>
        <taxon>Bacillati</taxon>
        <taxon>Actinomycetota</taxon>
        <taxon>Actinomycetes</taxon>
        <taxon>Micrococcales</taxon>
        <taxon>Intrasporangiaceae</taxon>
        <taxon>Phycicoccus</taxon>
    </lineage>
</organism>
<dbReference type="HOGENOM" id="CLU_009834_7_2_11"/>
<dbReference type="InterPro" id="IPR029045">
    <property type="entry name" value="ClpP/crotonase-like_dom_sf"/>
</dbReference>
<dbReference type="CDD" id="cd06558">
    <property type="entry name" value="crotonase-like"/>
    <property type="match status" value="1"/>
</dbReference>
<evidence type="ECO:0000313" key="4">
    <source>
        <dbReference type="EMBL" id="CCH70777.1"/>
    </source>
</evidence>
<keyword evidence="2" id="KW-0443">Lipid metabolism</keyword>
<reference evidence="4 5" key="1">
    <citation type="journal article" date="2013" name="ISME J.">
        <title>A metabolic model for members of the genus Tetrasphaera involved in enhanced biological phosphorus removal.</title>
        <authorList>
            <person name="Kristiansen R."/>
            <person name="Nguyen H.T.T."/>
            <person name="Saunders A.M."/>
            <person name="Nielsen J.L."/>
            <person name="Wimmer R."/>
            <person name="Le V.Q."/>
            <person name="McIlroy S.J."/>
            <person name="Petrovski S."/>
            <person name="Seviour R.J."/>
            <person name="Calteau A."/>
            <person name="Nielsen K.L."/>
            <person name="Nielsen P.H."/>
        </authorList>
    </citation>
    <scope>NUCLEOTIDE SEQUENCE [LARGE SCALE GENOMIC DNA]</scope>
    <source>
        <strain evidence="4 5">Lp2</strain>
    </source>
</reference>
<dbReference type="SUPFAM" id="SSF52096">
    <property type="entry name" value="ClpP/crotonase"/>
    <property type="match status" value="1"/>
</dbReference>
<dbReference type="Proteomes" id="UP000013167">
    <property type="component" value="Unassembled WGS sequence"/>
</dbReference>
<gene>
    <name evidence="4" type="ORF">BN10_680003</name>
</gene>
<dbReference type="OrthoDB" id="4608673at2"/>
<dbReference type="Pfam" id="PF00378">
    <property type="entry name" value="ECH_1"/>
    <property type="match status" value="1"/>
</dbReference>
<sequence>MPILMTTTDRIVVLSIDRPERRNALNLDALEDLDAAVRSAVAEGARVIVLTGTGGHFCAGADLKELEDVSFTERLAEVLRHLAGVPITTIAAIEGSCMGLGMQLAVACDVRVVAESARFAVPVAKLGLMVDHWTIDRVRRLFGEGAARHLVLTGAVLDSDDAWRLGFAQVRGGLDDAVALATAATGLAPLSQAGSKIGLDVSSADTEGQGRYAAAFAAAWASADLAEGRAAFTQRRSPEFMGR</sequence>
<comment type="similarity">
    <text evidence="1">Belongs to the enoyl-CoA hydratase/isomerase family.</text>
</comment>
<proteinExistence type="inferred from homology"/>
<name>N0E1N3_9MICO</name>
<dbReference type="GO" id="GO:0004300">
    <property type="term" value="F:enoyl-CoA hydratase activity"/>
    <property type="evidence" value="ECO:0007669"/>
    <property type="project" value="UniProtKB-EC"/>
</dbReference>
<dbReference type="EMBL" id="CAIZ01000139">
    <property type="protein sequence ID" value="CCH70777.1"/>
    <property type="molecule type" value="Genomic_DNA"/>
</dbReference>
<dbReference type="AlphaFoldDB" id="N0E1N3"/>